<reference evidence="2 3" key="1">
    <citation type="journal article" date="2009" name="Nature">
        <title>The Sorghum bicolor genome and the diversification of grasses.</title>
        <authorList>
            <person name="Paterson A.H."/>
            <person name="Bowers J.E."/>
            <person name="Bruggmann R."/>
            <person name="Dubchak I."/>
            <person name="Grimwood J."/>
            <person name="Gundlach H."/>
            <person name="Haberer G."/>
            <person name="Hellsten U."/>
            <person name="Mitros T."/>
            <person name="Poliakov A."/>
            <person name="Schmutz J."/>
            <person name="Spannagl M."/>
            <person name="Tang H."/>
            <person name="Wang X."/>
            <person name="Wicker T."/>
            <person name="Bharti A.K."/>
            <person name="Chapman J."/>
            <person name="Feltus F.A."/>
            <person name="Gowik U."/>
            <person name="Grigoriev I.V."/>
            <person name="Lyons E."/>
            <person name="Maher C.A."/>
            <person name="Martis M."/>
            <person name="Narechania A."/>
            <person name="Otillar R.P."/>
            <person name="Penning B.W."/>
            <person name="Salamov A.A."/>
            <person name="Wang Y."/>
            <person name="Zhang L."/>
            <person name="Carpita N.C."/>
            <person name="Freeling M."/>
            <person name="Gingle A.R."/>
            <person name="Hash C.T."/>
            <person name="Keller B."/>
            <person name="Klein P."/>
            <person name="Kresovich S."/>
            <person name="McCann M.C."/>
            <person name="Ming R."/>
            <person name="Peterson D.G."/>
            <person name="Mehboob-ur-Rahman"/>
            <person name="Ware D."/>
            <person name="Westhoff P."/>
            <person name="Mayer K.F."/>
            <person name="Messing J."/>
            <person name="Rokhsar D.S."/>
        </authorList>
    </citation>
    <scope>NUCLEOTIDE SEQUENCE [LARGE SCALE GENOMIC DNA]</scope>
    <source>
        <strain evidence="3">cv. BTx623</strain>
    </source>
</reference>
<dbReference type="Proteomes" id="UP000000768">
    <property type="component" value="Chromosome 3"/>
</dbReference>
<dbReference type="EMBL" id="CM000762">
    <property type="protein sequence ID" value="KXG31756.1"/>
    <property type="molecule type" value="Genomic_DNA"/>
</dbReference>
<evidence type="ECO:0000256" key="1">
    <source>
        <dbReference type="SAM" id="SignalP"/>
    </source>
</evidence>
<proteinExistence type="predicted"/>
<reference evidence="3" key="2">
    <citation type="journal article" date="2018" name="Plant J.">
        <title>The Sorghum bicolor reference genome: improved assembly, gene annotations, a transcriptome atlas, and signatures of genome organization.</title>
        <authorList>
            <person name="McCormick R.F."/>
            <person name="Truong S.K."/>
            <person name="Sreedasyam A."/>
            <person name="Jenkins J."/>
            <person name="Shu S."/>
            <person name="Sims D."/>
            <person name="Kennedy M."/>
            <person name="Amirebrahimi M."/>
            <person name="Weers B.D."/>
            <person name="McKinley B."/>
            <person name="Mattison A."/>
            <person name="Morishige D.T."/>
            <person name="Grimwood J."/>
            <person name="Schmutz J."/>
            <person name="Mullet J.E."/>
        </authorList>
    </citation>
    <scope>NUCLEOTIDE SEQUENCE [LARGE SCALE GENOMIC DNA]</scope>
    <source>
        <strain evidence="3">cv. BTx623</strain>
    </source>
</reference>
<gene>
    <name evidence="2" type="ORF">SORBI_3003G051900</name>
</gene>
<evidence type="ECO:0000313" key="3">
    <source>
        <dbReference type="Proteomes" id="UP000000768"/>
    </source>
</evidence>
<accession>A0A1B6Q1E5</accession>
<dbReference type="InParanoid" id="A0A1B6Q1E5"/>
<keyword evidence="3" id="KW-1185">Reference proteome</keyword>
<protein>
    <submittedName>
        <fullName evidence="2">Uncharacterized protein</fullName>
    </submittedName>
</protein>
<keyword evidence="1" id="KW-0732">Signal</keyword>
<evidence type="ECO:0000313" key="2">
    <source>
        <dbReference type="EMBL" id="KXG31756.1"/>
    </source>
</evidence>
<dbReference type="AlphaFoldDB" id="A0A1B6Q1E5"/>
<feature type="signal peptide" evidence="1">
    <location>
        <begin position="1"/>
        <end position="28"/>
    </location>
</feature>
<dbReference type="Gramene" id="KXG31756">
    <property type="protein sequence ID" value="KXG31756"/>
    <property type="gene ID" value="SORBI_3003G051900"/>
</dbReference>
<name>A0A1B6Q1E5_SORBI</name>
<organism evidence="2 3">
    <name type="scientific">Sorghum bicolor</name>
    <name type="common">Sorghum</name>
    <name type="synonym">Sorghum vulgare</name>
    <dbReference type="NCBI Taxonomy" id="4558"/>
    <lineage>
        <taxon>Eukaryota</taxon>
        <taxon>Viridiplantae</taxon>
        <taxon>Streptophyta</taxon>
        <taxon>Embryophyta</taxon>
        <taxon>Tracheophyta</taxon>
        <taxon>Spermatophyta</taxon>
        <taxon>Magnoliopsida</taxon>
        <taxon>Liliopsida</taxon>
        <taxon>Poales</taxon>
        <taxon>Poaceae</taxon>
        <taxon>PACMAD clade</taxon>
        <taxon>Panicoideae</taxon>
        <taxon>Andropogonodae</taxon>
        <taxon>Andropogoneae</taxon>
        <taxon>Sorghinae</taxon>
        <taxon>Sorghum</taxon>
    </lineage>
</organism>
<feature type="chain" id="PRO_5008589228" evidence="1">
    <location>
        <begin position="29"/>
        <end position="140"/>
    </location>
</feature>
<sequence length="140" mass="14703">MVVASASCGASSLYLLLLMLCLHCVCSAAAVYCIAEAEAEAEAHQPWGIDRSIVSAPVPSYCPPSIPCSFKSDYTAFQASNGWMYQQGGHFDGVSACFALAFSDGGMACVSPRLLAIYPGELNKASMGLNIITVPRKVNA</sequence>